<proteinExistence type="predicted"/>
<dbReference type="CDD" id="cd02440">
    <property type="entry name" value="AdoMet_MTases"/>
    <property type="match status" value="1"/>
</dbReference>
<reference evidence="5 6" key="1">
    <citation type="journal article" date="2016" name="PLoS Pathog.">
        <title>Biosynthesis of antibiotic leucinostatins in bio-control fungus Purpureocillium lilacinum and their inhibition on phytophthora revealed by genome mining.</title>
        <authorList>
            <person name="Wang G."/>
            <person name="Liu Z."/>
            <person name="Lin R."/>
            <person name="Li E."/>
            <person name="Mao Z."/>
            <person name="Ling J."/>
            <person name="Yang Y."/>
            <person name="Yin W.B."/>
            <person name="Xie B."/>
        </authorList>
    </citation>
    <scope>NUCLEOTIDE SEQUENCE [LARGE SCALE GENOMIC DNA]</scope>
    <source>
        <strain evidence="5">170</strain>
    </source>
</reference>
<evidence type="ECO:0000256" key="3">
    <source>
        <dbReference type="ARBA" id="ARBA00022691"/>
    </source>
</evidence>
<dbReference type="EMBL" id="LSBJ02000004">
    <property type="protein sequence ID" value="OAQ59951.1"/>
    <property type="molecule type" value="Genomic_DNA"/>
</dbReference>
<keyword evidence="2" id="KW-0808">Transferase</keyword>
<dbReference type="Proteomes" id="UP000078397">
    <property type="component" value="Unassembled WGS sequence"/>
</dbReference>
<organism evidence="5 6">
    <name type="scientific">Pochonia chlamydosporia 170</name>
    <dbReference type="NCBI Taxonomy" id="1380566"/>
    <lineage>
        <taxon>Eukaryota</taxon>
        <taxon>Fungi</taxon>
        <taxon>Dikarya</taxon>
        <taxon>Ascomycota</taxon>
        <taxon>Pezizomycotina</taxon>
        <taxon>Sordariomycetes</taxon>
        <taxon>Hypocreomycetidae</taxon>
        <taxon>Hypocreales</taxon>
        <taxon>Clavicipitaceae</taxon>
        <taxon>Pochonia</taxon>
    </lineage>
</organism>
<dbReference type="RefSeq" id="XP_018137912.1">
    <property type="nucleotide sequence ID" value="XM_018288485.1"/>
</dbReference>
<dbReference type="InterPro" id="IPR013216">
    <property type="entry name" value="Methyltransf_11"/>
</dbReference>
<keyword evidence="1 5" id="KW-0489">Methyltransferase</keyword>
<dbReference type="GeneID" id="28852479"/>
<accession>A0A179F3K3</accession>
<gene>
    <name evidence="5" type="ORF">VFPPC_10043</name>
</gene>
<dbReference type="AlphaFoldDB" id="A0A179F3K3"/>
<comment type="caution">
    <text evidence="5">The sequence shown here is derived from an EMBL/GenBank/DDBJ whole genome shotgun (WGS) entry which is preliminary data.</text>
</comment>
<dbReference type="KEGG" id="pchm:VFPPC_10043"/>
<dbReference type="InterPro" id="IPR029063">
    <property type="entry name" value="SAM-dependent_MTases_sf"/>
</dbReference>
<dbReference type="PANTHER" id="PTHR43464">
    <property type="entry name" value="METHYLTRANSFERASE"/>
    <property type="match status" value="1"/>
</dbReference>
<evidence type="ECO:0000313" key="5">
    <source>
        <dbReference type="EMBL" id="OAQ59951.1"/>
    </source>
</evidence>
<dbReference type="STRING" id="1380566.A0A179F3K3"/>
<evidence type="ECO:0000313" key="6">
    <source>
        <dbReference type="Proteomes" id="UP000078397"/>
    </source>
</evidence>
<keyword evidence="3" id="KW-0949">S-adenosyl-L-methionine</keyword>
<evidence type="ECO:0000256" key="2">
    <source>
        <dbReference type="ARBA" id="ARBA00022679"/>
    </source>
</evidence>
<feature type="domain" description="Methyltransferase type 11" evidence="4">
    <location>
        <begin position="50"/>
        <end position="150"/>
    </location>
</feature>
<dbReference type="PANTHER" id="PTHR43464:SF19">
    <property type="entry name" value="UBIQUINONE BIOSYNTHESIS O-METHYLTRANSFERASE, MITOCHONDRIAL"/>
    <property type="match status" value="1"/>
</dbReference>
<keyword evidence="6" id="KW-1185">Reference proteome</keyword>
<evidence type="ECO:0000259" key="4">
    <source>
        <dbReference type="Pfam" id="PF08241"/>
    </source>
</evidence>
<dbReference type="Gene3D" id="3.40.50.150">
    <property type="entry name" value="Vaccinia Virus protein VP39"/>
    <property type="match status" value="1"/>
</dbReference>
<dbReference type="SUPFAM" id="SSF53335">
    <property type="entry name" value="S-adenosyl-L-methionine-dependent methyltransferases"/>
    <property type="match status" value="1"/>
</dbReference>
<dbReference type="Pfam" id="PF08241">
    <property type="entry name" value="Methyltransf_11"/>
    <property type="match status" value="1"/>
</dbReference>
<dbReference type="GO" id="GO:0032259">
    <property type="term" value="P:methylation"/>
    <property type="evidence" value="ECO:0007669"/>
    <property type="project" value="UniProtKB-KW"/>
</dbReference>
<dbReference type="OrthoDB" id="66144at2759"/>
<evidence type="ECO:0000256" key="1">
    <source>
        <dbReference type="ARBA" id="ARBA00022603"/>
    </source>
</evidence>
<dbReference type="GO" id="GO:0008757">
    <property type="term" value="F:S-adenosylmethionine-dependent methyltransferase activity"/>
    <property type="evidence" value="ECO:0007669"/>
    <property type="project" value="InterPro"/>
</dbReference>
<name>A0A179F3K3_METCM</name>
<sequence>MAQNIYDREDFYSAYIEHIDRSDKEADLSKDPAWTRISPMLPPVKDKHVLDLGCGTGWFARWAMNQGAKSVLAVDISEKMLARAKELTSTEKYPQIEYRREDLDQISLPESDSNKYGLVFSSLTLHYLSNLDAIMSLVERVLSPGGSFVFNVEHPVYTAPFKPAVVTDPANGEKSWNLNYYYKEGERVIDWLAKGVRKQHRTVTTYMASIFKVGLEVTGFVEFLPTDEELEKDIVDEIEGIRPLFLMMSVRKRV</sequence>
<protein>
    <submittedName>
        <fullName evidence="5">Methyltransferase type 11</fullName>
    </submittedName>
</protein>